<dbReference type="GO" id="GO:0006259">
    <property type="term" value="P:DNA metabolic process"/>
    <property type="evidence" value="ECO:0007669"/>
    <property type="project" value="UniProtKB-ARBA"/>
</dbReference>
<dbReference type="GO" id="GO:0008408">
    <property type="term" value="F:3'-5' exonuclease activity"/>
    <property type="evidence" value="ECO:0007669"/>
    <property type="project" value="TreeGrafter"/>
</dbReference>
<dbReference type="SMART" id="SM00479">
    <property type="entry name" value="EXOIII"/>
    <property type="match status" value="1"/>
</dbReference>
<dbReference type="AlphaFoldDB" id="A0A6L8W2M4"/>
<feature type="domain" description="Exonuclease" evidence="1">
    <location>
        <begin position="3"/>
        <end position="165"/>
    </location>
</feature>
<dbReference type="PANTHER" id="PTHR30231">
    <property type="entry name" value="DNA POLYMERASE III SUBUNIT EPSILON"/>
    <property type="match status" value="1"/>
</dbReference>
<organism evidence="2 3">
    <name type="scientific">Sneathiella litorea</name>
    <dbReference type="NCBI Taxonomy" id="2606216"/>
    <lineage>
        <taxon>Bacteria</taxon>
        <taxon>Pseudomonadati</taxon>
        <taxon>Pseudomonadota</taxon>
        <taxon>Alphaproteobacteria</taxon>
        <taxon>Sneathiellales</taxon>
        <taxon>Sneathiellaceae</taxon>
        <taxon>Sneathiella</taxon>
    </lineage>
</organism>
<dbReference type="SUPFAM" id="SSF53098">
    <property type="entry name" value="Ribonuclease H-like"/>
    <property type="match status" value="1"/>
</dbReference>
<dbReference type="CDD" id="cd06130">
    <property type="entry name" value="DNA_pol_III_epsilon_like"/>
    <property type="match status" value="1"/>
</dbReference>
<sequence>MSNFLAIDFETANTAPDSACAIGLVRVENGKIVHEQAFLIRPPSPEFFFTHIHGLTWEHVMDAPDFGFLWPDIEPLFRGVDFFAAHNSSFDSRVLQSCCTRHDIAIPPQEFTCTVKLARGMWEVRPTKLPNVAHFLGLDLNHHDALSDSRACANIVIAAERDGWSFETGYDNVGERYIAIDQL</sequence>
<dbReference type="Proteomes" id="UP000476030">
    <property type="component" value="Unassembled WGS sequence"/>
</dbReference>
<reference evidence="2 3" key="1">
    <citation type="submission" date="2019-12" db="EMBL/GenBank/DDBJ databases">
        <title>Snethiella sp. nov. sp. isolated from sea sand.</title>
        <authorList>
            <person name="Kim J."/>
            <person name="Jeong S.E."/>
            <person name="Jung H.S."/>
            <person name="Jeon C.O."/>
        </authorList>
    </citation>
    <scope>NUCLEOTIDE SEQUENCE [LARGE SCALE GENOMIC DNA]</scope>
    <source>
        <strain evidence="2 3">DP05</strain>
    </source>
</reference>
<keyword evidence="2" id="KW-0540">Nuclease</keyword>
<dbReference type="GO" id="GO:0005829">
    <property type="term" value="C:cytosol"/>
    <property type="evidence" value="ECO:0007669"/>
    <property type="project" value="TreeGrafter"/>
</dbReference>
<name>A0A6L8W2M4_9PROT</name>
<dbReference type="InterPro" id="IPR036397">
    <property type="entry name" value="RNaseH_sf"/>
</dbReference>
<dbReference type="InterPro" id="IPR012337">
    <property type="entry name" value="RNaseH-like_sf"/>
</dbReference>
<dbReference type="GO" id="GO:0003676">
    <property type="term" value="F:nucleic acid binding"/>
    <property type="evidence" value="ECO:0007669"/>
    <property type="project" value="InterPro"/>
</dbReference>
<dbReference type="RefSeq" id="WP_161313795.1">
    <property type="nucleotide sequence ID" value="NZ_WTUW01000001.1"/>
</dbReference>
<keyword evidence="2" id="KW-0378">Hydrolase</keyword>
<protein>
    <submittedName>
        <fullName evidence="2">Exonuclease</fullName>
    </submittedName>
</protein>
<dbReference type="Gene3D" id="3.30.420.10">
    <property type="entry name" value="Ribonuclease H-like superfamily/Ribonuclease H"/>
    <property type="match status" value="1"/>
</dbReference>
<dbReference type="PANTHER" id="PTHR30231:SF42">
    <property type="entry name" value="EXONUCLEASE"/>
    <property type="match status" value="1"/>
</dbReference>
<dbReference type="Pfam" id="PF00929">
    <property type="entry name" value="RNase_T"/>
    <property type="match status" value="1"/>
</dbReference>
<proteinExistence type="predicted"/>
<dbReference type="InterPro" id="IPR013520">
    <property type="entry name" value="Ribonucl_H"/>
</dbReference>
<dbReference type="EMBL" id="WTUW01000001">
    <property type="protein sequence ID" value="MZR29315.1"/>
    <property type="molecule type" value="Genomic_DNA"/>
</dbReference>
<keyword evidence="2" id="KW-0269">Exonuclease</keyword>
<evidence type="ECO:0000313" key="2">
    <source>
        <dbReference type="EMBL" id="MZR29315.1"/>
    </source>
</evidence>
<keyword evidence="3" id="KW-1185">Reference proteome</keyword>
<comment type="caution">
    <text evidence="2">The sequence shown here is derived from an EMBL/GenBank/DDBJ whole genome shotgun (WGS) entry which is preliminary data.</text>
</comment>
<evidence type="ECO:0000259" key="1">
    <source>
        <dbReference type="SMART" id="SM00479"/>
    </source>
</evidence>
<evidence type="ECO:0000313" key="3">
    <source>
        <dbReference type="Proteomes" id="UP000476030"/>
    </source>
</evidence>
<gene>
    <name evidence="2" type="ORF">GQE98_01575</name>
</gene>
<accession>A0A6L8W2M4</accession>